<reference evidence="10 11" key="1">
    <citation type="journal article" date="2018" name="Nat. Genet.">
        <title>The Rosa genome provides new insights in the design of modern roses.</title>
        <authorList>
            <person name="Bendahmane M."/>
        </authorList>
    </citation>
    <scope>NUCLEOTIDE SEQUENCE [LARGE SCALE GENOMIC DNA]</scope>
    <source>
        <strain evidence="11">cv. Old Blush</strain>
    </source>
</reference>
<evidence type="ECO:0000256" key="7">
    <source>
        <dbReference type="ARBA" id="ARBA00047599"/>
    </source>
</evidence>
<dbReference type="Proteomes" id="UP000238479">
    <property type="component" value="Chromosome 2"/>
</dbReference>
<dbReference type="EC" id="1.6.5.9" evidence="2"/>
<dbReference type="EMBL" id="PDCK01000040">
    <property type="protein sequence ID" value="PRQ53849.1"/>
    <property type="molecule type" value="Genomic_DNA"/>
</dbReference>
<evidence type="ECO:0000256" key="4">
    <source>
        <dbReference type="ARBA" id="ARBA00022827"/>
    </source>
</evidence>
<organism evidence="10 11">
    <name type="scientific">Rosa chinensis</name>
    <name type="common">China rose</name>
    <dbReference type="NCBI Taxonomy" id="74649"/>
    <lineage>
        <taxon>Eukaryota</taxon>
        <taxon>Viridiplantae</taxon>
        <taxon>Streptophyta</taxon>
        <taxon>Embryophyta</taxon>
        <taxon>Tracheophyta</taxon>
        <taxon>Spermatophyta</taxon>
        <taxon>Magnoliopsida</taxon>
        <taxon>eudicotyledons</taxon>
        <taxon>Gunneridae</taxon>
        <taxon>Pentapetalae</taxon>
        <taxon>rosids</taxon>
        <taxon>fabids</taxon>
        <taxon>Rosales</taxon>
        <taxon>Rosaceae</taxon>
        <taxon>Rosoideae</taxon>
        <taxon>Rosoideae incertae sedis</taxon>
        <taxon>Rosa</taxon>
    </lineage>
</organism>
<comment type="caution">
    <text evidence="10">The sequence shown here is derived from an EMBL/GenBank/DDBJ whole genome shotgun (WGS) entry which is preliminary data.</text>
</comment>
<sequence>MSASLSISSKFIRDREREREEEEEGDGKLSGKSSARAVQPEVVGGRPAGVVFSAEIHDFVVEDKAKLYPSVKDGVSITIIEASSHILDMRVRHIHFCN</sequence>
<evidence type="ECO:0000256" key="6">
    <source>
        <dbReference type="ARBA" id="ARBA00023027"/>
    </source>
</evidence>
<keyword evidence="6" id="KW-0520">NAD</keyword>
<accession>A0A2P6S5B2</accession>
<dbReference type="GO" id="GO:0005739">
    <property type="term" value="C:mitochondrion"/>
    <property type="evidence" value="ECO:0007669"/>
    <property type="project" value="TreeGrafter"/>
</dbReference>
<dbReference type="PANTHER" id="PTHR43706">
    <property type="entry name" value="NADH DEHYDROGENASE"/>
    <property type="match status" value="1"/>
</dbReference>
<name>A0A2P6S5B2_ROSCH</name>
<keyword evidence="4" id="KW-0274">FAD</keyword>
<evidence type="ECO:0000256" key="8">
    <source>
        <dbReference type="ARBA" id="ARBA00049010"/>
    </source>
</evidence>
<evidence type="ECO:0000256" key="3">
    <source>
        <dbReference type="ARBA" id="ARBA00022630"/>
    </source>
</evidence>
<proteinExistence type="inferred from homology"/>
<evidence type="ECO:0000256" key="2">
    <source>
        <dbReference type="ARBA" id="ARBA00012637"/>
    </source>
</evidence>
<keyword evidence="5 10" id="KW-0560">Oxidoreductase</keyword>
<evidence type="ECO:0000256" key="9">
    <source>
        <dbReference type="SAM" id="MobiDB-lite"/>
    </source>
</evidence>
<evidence type="ECO:0000256" key="5">
    <source>
        <dbReference type="ARBA" id="ARBA00023002"/>
    </source>
</evidence>
<dbReference type="AlphaFoldDB" id="A0A2P6S5B2"/>
<comment type="catalytic activity">
    <reaction evidence="8">
        <text>a ubiquinone + NADH + H(+) = a ubiquinol + NAD(+)</text>
        <dbReference type="Rhea" id="RHEA:23152"/>
        <dbReference type="Rhea" id="RHEA-COMP:9565"/>
        <dbReference type="Rhea" id="RHEA-COMP:9566"/>
        <dbReference type="ChEBI" id="CHEBI:15378"/>
        <dbReference type="ChEBI" id="CHEBI:16389"/>
        <dbReference type="ChEBI" id="CHEBI:17976"/>
        <dbReference type="ChEBI" id="CHEBI:57540"/>
        <dbReference type="ChEBI" id="CHEBI:57945"/>
    </reaction>
</comment>
<dbReference type="GO" id="GO:0120555">
    <property type="term" value="F:NADH dehydrogenase (ubiquinone) (non-electrogenic) activity"/>
    <property type="evidence" value="ECO:0007669"/>
    <property type="project" value="RHEA"/>
</dbReference>
<protein>
    <recommendedName>
        <fullName evidence="2">NADH:ubiquinone reductase (non-electrogenic)</fullName>
        <ecNumber evidence="2">1.6.5.9</ecNumber>
    </recommendedName>
</protein>
<evidence type="ECO:0000313" key="11">
    <source>
        <dbReference type="Proteomes" id="UP000238479"/>
    </source>
</evidence>
<dbReference type="InterPro" id="IPR045024">
    <property type="entry name" value="NDH-2"/>
</dbReference>
<dbReference type="STRING" id="74649.A0A2P6S5B2"/>
<dbReference type="Gene3D" id="3.50.50.100">
    <property type="match status" value="1"/>
</dbReference>
<keyword evidence="11" id="KW-1185">Reference proteome</keyword>
<keyword evidence="3" id="KW-0285">Flavoprotein</keyword>
<dbReference type="Gramene" id="PRQ53849">
    <property type="protein sequence ID" value="PRQ53849"/>
    <property type="gene ID" value="RchiOBHm_Chr2g0171021"/>
</dbReference>
<comment type="similarity">
    <text evidence="1">Belongs to the NADH dehydrogenase family.</text>
</comment>
<gene>
    <name evidence="10" type="ORF">RchiOBHm_Chr2g0171021</name>
</gene>
<comment type="catalytic activity">
    <reaction evidence="7">
        <text>a quinone + NADH + H(+) = a quinol + NAD(+)</text>
        <dbReference type="Rhea" id="RHEA:46160"/>
        <dbReference type="ChEBI" id="CHEBI:15378"/>
        <dbReference type="ChEBI" id="CHEBI:24646"/>
        <dbReference type="ChEBI" id="CHEBI:57540"/>
        <dbReference type="ChEBI" id="CHEBI:57945"/>
        <dbReference type="ChEBI" id="CHEBI:132124"/>
        <dbReference type="EC" id="1.6.5.9"/>
    </reaction>
</comment>
<evidence type="ECO:0000313" key="10">
    <source>
        <dbReference type="EMBL" id="PRQ53849.1"/>
    </source>
</evidence>
<feature type="region of interest" description="Disordered" evidence="9">
    <location>
        <begin position="1"/>
        <end position="40"/>
    </location>
</feature>
<keyword evidence="10" id="KW-0830">Ubiquinone</keyword>
<evidence type="ECO:0000256" key="1">
    <source>
        <dbReference type="ARBA" id="ARBA00005272"/>
    </source>
</evidence>
<dbReference type="PANTHER" id="PTHR43706:SF47">
    <property type="entry name" value="EXTERNAL NADH-UBIQUINONE OXIDOREDUCTASE 1, MITOCHONDRIAL-RELATED"/>
    <property type="match status" value="1"/>
</dbReference>